<dbReference type="STRING" id="8153.ENSHBUP00000030801"/>
<evidence type="ECO:0000256" key="2">
    <source>
        <dbReference type="ARBA" id="ARBA00004496"/>
    </source>
</evidence>
<dbReference type="PANTHER" id="PTHR18842">
    <property type="entry name" value="INTERLEUKIN-1 RECEPTOR-ASSOCIATED KINASE 1-BINDING PROTEIN 1"/>
    <property type="match status" value="1"/>
</dbReference>
<comment type="similarity">
    <text evidence="3">Belongs to the IRAK1BP1 family.</text>
</comment>
<evidence type="ECO:0000256" key="5">
    <source>
        <dbReference type="ARBA" id="ARBA00023242"/>
    </source>
</evidence>
<evidence type="ECO:0000256" key="3">
    <source>
        <dbReference type="ARBA" id="ARBA00005509"/>
    </source>
</evidence>
<proteinExistence type="inferred from homology"/>
<protein>
    <submittedName>
        <fullName evidence="7">Interleukin-1 receptor-associated kinase 1 binding protein 1</fullName>
    </submittedName>
</protein>
<dbReference type="Pfam" id="PF04402">
    <property type="entry name" value="SIMPL"/>
    <property type="match status" value="1"/>
</dbReference>
<dbReference type="Gene3D" id="3.30.70.2970">
    <property type="entry name" value="Protein of unknown function (DUF541), domain 2"/>
    <property type="match status" value="1"/>
</dbReference>
<dbReference type="InterPro" id="IPR030312">
    <property type="entry name" value="IRAK1BP1"/>
</dbReference>
<dbReference type="RefSeq" id="XP_005917819.1">
    <property type="nucleotide sequence ID" value="XM_005917757.3"/>
</dbReference>
<dbReference type="GeneTree" id="ENSGT00390000012588"/>
<dbReference type="CTD" id="134728"/>
<organism evidence="7 8">
    <name type="scientific">Haplochromis burtoni</name>
    <name type="common">Burton's mouthbrooder</name>
    <name type="synonym">Chromis burtoni</name>
    <dbReference type="NCBI Taxonomy" id="8153"/>
    <lineage>
        <taxon>Eukaryota</taxon>
        <taxon>Metazoa</taxon>
        <taxon>Chordata</taxon>
        <taxon>Craniata</taxon>
        <taxon>Vertebrata</taxon>
        <taxon>Euteleostomi</taxon>
        <taxon>Actinopterygii</taxon>
        <taxon>Neopterygii</taxon>
        <taxon>Teleostei</taxon>
        <taxon>Neoteleostei</taxon>
        <taxon>Acanthomorphata</taxon>
        <taxon>Ovalentaria</taxon>
        <taxon>Cichlomorphae</taxon>
        <taxon>Cichliformes</taxon>
        <taxon>Cichlidae</taxon>
        <taxon>African cichlids</taxon>
        <taxon>Pseudocrenilabrinae</taxon>
        <taxon>Haplochromini</taxon>
        <taxon>Haplochromis</taxon>
    </lineage>
</organism>
<dbReference type="GO" id="GO:0005737">
    <property type="term" value="C:cytoplasm"/>
    <property type="evidence" value="ECO:0007669"/>
    <property type="project" value="UniProtKB-SubCell"/>
</dbReference>
<evidence type="ECO:0000256" key="1">
    <source>
        <dbReference type="ARBA" id="ARBA00004123"/>
    </source>
</evidence>
<comment type="subcellular location">
    <subcellularLocation>
        <location evidence="2">Cytoplasm</location>
    </subcellularLocation>
    <subcellularLocation>
        <location evidence="1">Nucleus</location>
    </subcellularLocation>
</comment>
<reference evidence="7" key="2">
    <citation type="submission" date="2025-09" db="UniProtKB">
        <authorList>
            <consortium name="Ensembl"/>
        </authorList>
    </citation>
    <scope>IDENTIFICATION</scope>
</reference>
<evidence type="ECO:0000313" key="8">
    <source>
        <dbReference type="Proteomes" id="UP000264840"/>
    </source>
</evidence>
<dbReference type="AlphaFoldDB" id="A0A3Q2WXQ0"/>
<sequence>MESQSRVFAAIVPAGRELSGNEKEQGLEVRAVSRQSPGKCLREVQVTGTAEVRCQADRASVRVSVGNSKESVSEATHSVSRRLGYILQALRQHDIREEDTSVRRFLHRDADMYRMDAEVIVTFSDFEKMERICSILLEKLDKSVFVGTPEFYHSAECLSQMRLRACVSAVENAQLKASKVSQLLGQSLGPPLLVREDETKEWRNNEDNGGGGQGSAAPSHFPSLPAVTASSQVSVSFSLRDTSRKMRREI</sequence>
<feature type="region of interest" description="Disordered" evidence="6">
    <location>
        <begin position="202"/>
        <end position="232"/>
    </location>
</feature>
<keyword evidence="4" id="KW-0963">Cytoplasm</keyword>
<dbReference type="GO" id="GO:0043123">
    <property type="term" value="P:positive regulation of canonical NF-kappaB signal transduction"/>
    <property type="evidence" value="ECO:0007669"/>
    <property type="project" value="InterPro"/>
</dbReference>
<evidence type="ECO:0000256" key="6">
    <source>
        <dbReference type="SAM" id="MobiDB-lite"/>
    </source>
</evidence>
<dbReference type="GeneID" id="102290972"/>
<dbReference type="InterPro" id="IPR007497">
    <property type="entry name" value="SIMPL/DUF541"/>
</dbReference>
<dbReference type="OrthoDB" id="6365554at2759"/>
<dbReference type="Proteomes" id="UP000264840">
    <property type="component" value="Unplaced"/>
</dbReference>
<dbReference type="GO" id="GO:0005634">
    <property type="term" value="C:nucleus"/>
    <property type="evidence" value="ECO:0007669"/>
    <property type="project" value="UniProtKB-SubCell"/>
</dbReference>
<dbReference type="GO" id="GO:0006955">
    <property type="term" value="P:immune response"/>
    <property type="evidence" value="ECO:0007669"/>
    <property type="project" value="InterPro"/>
</dbReference>
<dbReference type="Ensembl" id="ENSHBUT00000022153.1">
    <property type="protein sequence ID" value="ENSHBUP00000030801.1"/>
    <property type="gene ID" value="ENSHBUG00000016054.1"/>
</dbReference>
<dbReference type="PANTHER" id="PTHR18842:SF2">
    <property type="entry name" value="INTERLEUKIN-1 RECEPTOR-ASSOCIATED KINASE 1-BINDING PROTEIN 1"/>
    <property type="match status" value="1"/>
</dbReference>
<keyword evidence="8" id="KW-1185">Reference proteome</keyword>
<evidence type="ECO:0000313" key="7">
    <source>
        <dbReference type="Ensembl" id="ENSHBUP00000030801.1"/>
    </source>
</evidence>
<dbReference type="Gene3D" id="3.30.110.170">
    <property type="entry name" value="Protein of unknown function (DUF541), domain 1"/>
    <property type="match status" value="1"/>
</dbReference>
<reference evidence="7" key="1">
    <citation type="submission" date="2025-08" db="UniProtKB">
        <authorList>
            <consortium name="Ensembl"/>
        </authorList>
    </citation>
    <scope>IDENTIFICATION</scope>
</reference>
<evidence type="ECO:0000256" key="4">
    <source>
        <dbReference type="ARBA" id="ARBA00022490"/>
    </source>
</evidence>
<accession>A0A3Q2WXQ0</accession>
<name>A0A3Q2WXQ0_HAPBU</name>
<keyword evidence="5" id="KW-0539">Nucleus</keyword>
<dbReference type="OMA" id="TQTATRE"/>